<name>A0A381RNG5_9ZZZZ</name>
<proteinExistence type="predicted"/>
<gene>
    <name evidence="2" type="ORF">METZ01_LOCUS46259</name>
</gene>
<feature type="non-terminal residue" evidence="2">
    <location>
        <position position="1"/>
    </location>
</feature>
<accession>A0A381RNG5</accession>
<evidence type="ECO:0000313" key="2">
    <source>
        <dbReference type="EMBL" id="SUZ93405.1"/>
    </source>
</evidence>
<organism evidence="2">
    <name type="scientific">marine metagenome</name>
    <dbReference type="NCBI Taxonomy" id="408172"/>
    <lineage>
        <taxon>unclassified sequences</taxon>
        <taxon>metagenomes</taxon>
        <taxon>ecological metagenomes</taxon>
    </lineage>
</organism>
<evidence type="ECO:0000256" key="1">
    <source>
        <dbReference type="SAM" id="Coils"/>
    </source>
</evidence>
<dbReference type="EMBL" id="UINC01002144">
    <property type="protein sequence ID" value="SUZ93405.1"/>
    <property type="molecule type" value="Genomic_DNA"/>
</dbReference>
<keyword evidence="1" id="KW-0175">Coiled coil</keyword>
<feature type="coiled-coil region" evidence="1">
    <location>
        <begin position="3"/>
        <end position="37"/>
    </location>
</feature>
<reference evidence="2" key="1">
    <citation type="submission" date="2018-05" db="EMBL/GenBank/DDBJ databases">
        <authorList>
            <person name="Lanie J.A."/>
            <person name="Ng W.-L."/>
            <person name="Kazmierczak K.M."/>
            <person name="Andrzejewski T.M."/>
            <person name="Davidsen T.M."/>
            <person name="Wayne K.J."/>
            <person name="Tettelin H."/>
            <person name="Glass J.I."/>
            <person name="Rusch D."/>
            <person name="Podicherti R."/>
            <person name="Tsui H.-C.T."/>
            <person name="Winkler M.E."/>
        </authorList>
    </citation>
    <scope>NUCLEOTIDE SEQUENCE</scope>
</reference>
<sequence length="160" mass="17878">VAISQLEQAMATLRLSLAEMRAKEDQLDALISQFQAQLRRLPRQVVYGQTSLELSLTAMGEIEERLDDAAANRRRLLAIKDTATQELEALQLLKRVDEARSKLAGLRNGKPAGHYGDNVESEIRLLEAFIAANSRQAEQAITERFRERTGESTNGDRTLS</sequence>
<dbReference type="AlphaFoldDB" id="A0A381RNG5"/>
<protein>
    <submittedName>
        <fullName evidence="2">Uncharacterized protein</fullName>
    </submittedName>
</protein>